<gene>
    <name evidence="2" type="ORF">ISP17_01460</name>
</gene>
<reference evidence="2 3" key="1">
    <citation type="submission" date="2020-10" db="EMBL/GenBank/DDBJ databases">
        <title>Phylogeny of dyella-like bacteria.</title>
        <authorList>
            <person name="Fu J."/>
        </authorList>
    </citation>
    <scope>NUCLEOTIDE SEQUENCE [LARGE SCALE GENOMIC DNA]</scope>
    <source>
        <strain evidence="2 3">Gsoil3046</strain>
    </source>
</reference>
<dbReference type="Gene3D" id="3.10.129.10">
    <property type="entry name" value="Hotdog Thioesterase"/>
    <property type="match status" value="1"/>
</dbReference>
<protein>
    <submittedName>
        <fullName evidence="2">Hydroxymyristoyl-ACP dehydratase</fullName>
    </submittedName>
</protein>
<proteinExistence type="predicted"/>
<sequence>MTADAYQTTFAVPPTHPALPGHFPGHPLVPGVVMLEQVAMALRAWRDERLARVAEAKFVAPLLPGESAALTLSEAGDRVRFEIRRDGELLARGAVEGARA</sequence>
<accession>A0ABW8JNB5</accession>
<evidence type="ECO:0000259" key="1">
    <source>
        <dbReference type="Pfam" id="PF22818"/>
    </source>
</evidence>
<organism evidence="2 3">
    <name type="scientific">Dyella ginsengisoli</name>
    <dbReference type="NCBI Taxonomy" id="363848"/>
    <lineage>
        <taxon>Bacteria</taxon>
        <taxon>Pseudomonadati</taxon>
        <taxon>Pseudomonadota</taxon>
        <taxon>Gammaproteobacteria</taxon>
        <taxon>Lysobacterales</taxon>
        <taxon>Rhodanobacteraceae</taxon>
        <taxon>Dyella</taxon>
    </lineage>
</organism>
<name>A0ABW8JNB5_9GAMM</name>
<dbReference type="InterPro" id="IPR029069">
    <property type="entry name" value="HotDog_dom_sf"/>
</dbReference>
<dbReference type="Pfam" id="PF22818">
    <property type="entry name" value="ApeI-like"/>
    <property type="match status" value="1"/>
</dbReference>
<dbReference type="EMBL" id="JADIKM010000001">
    <property type="protein sequence ID" value="MFK2902613.1"/>
    <property type="molecule type" value="Genomic_DNA"/>
</dbReference>
<dbReference type="InterPro" id="IPR054545">
    <property type="entry name" value="ApeI-like"/>
</dbReference>
<keyword evidence="3" id="KW-1185">Reference proteome</keyword>
<dbReference type="Proteomes" id="UP001620460">
    <property type="component" value="Unassembled WGS sequence"/>
</dbReference>
<feature type="domain" description="ApeI dehydratase-like" evidence="1">
    <location>
        <begin position="4"/>
        <end position="92"/>
    </location>
</feature>
<evidence type="ECO:0000313" key="3">
    <source>
        <dbReference type="Proteomes" id="UP001620460"/>
    </source>
</evidence>
<dbReference type="RefSeq" id="WP_404629736.1">
    <property type="nucleotide sequence ID" value="NZ_JADIKM010000001.1"/>
</dbReference>
<dbReference type="SUPFAM" id="SSF54637">
    <property type="entry name" value="Thioesterase/thiol ester dehydrase-isomerase"/>
    <property type="match status" value="1"/>
</dbReference>
<evidence type="ECO:0000313" key="2">
    <source>
        <dbReference type="EMBL" id="MFK2902613.1"/>
    </source>
</evidence>
<comment type="caution">
    <text evidence="2">The sequence shown here is derived from an EMBL/GenBank/DDBJ whole genome shotgun (WGS) entry which is preliminary data.</text>
</comment>